<gene>
    <name evidence="5" type="ORF">I4Q42_24715</name>
</gene>
<evidence type="ECO:0000256" key="3">
    <source>
        <dbReference type="SAM" id="Phobius"/>
    </source>
</evidence>
<keyword evidence="3" id="KW-1133">Transmembrane helix</keyword>
<dbReference type="Proteomes" id="UP000639859">
    <property type="component" value="Unassembled WGS sequence"/>
</dbReference>
<comment type="caution">
    <text evidence="5">The sequence shown here is derived from an EMBL/GenBank/DDBJ whole genome shotgun (WGS) entry which is preliminary data.</text>
</comment>
<feature type="transmembrane region" description="Helical" evidence="3">
    <location>
        <begin position="67"/>
        <end position="86"/>
    </location>
</feature>
<sequence>MSNPGPWGAPPSAESDPAPAPTSARSSKPSWRRWLAWLLLAGVIIAGLALLGRWAPWGPRDSYDWTYVLMWGVGIVMFTGALLRATRREALRGVGFAALWLVIAAVLGMGYLYRAELAEAPRRLLMALNVGAPVTTGEHELRVAKDAGGAFVIIGQVNGVRVPFLVDTGASHTVLSPADAQRIGIPVETLAYDQTAETANGLGYGAQWTADRLTIGPIVRQDFAMDVNKAPMSGSLLGMSFLDTLESYEVRDGVLILRWR</sequence>
<evidence type="ECO:0000256" key="2">
    <source>
        <dbReference type="SAM" id="MobiDB-lite"/>
    </source>
</evidence>
<keyword evidence="1 5" id="KW-0378">Hydrolase</keyword>
<keyword evidence="6" id="KW-1185">Reference proteome</keyword>
<feature type="compositionally biased region" description="Low complexity" evidence="2">
    <location>
        <begin position="10"/>
        <end position="24"/>
    </location>
</feature>
<feature type="transmembrane region" description="Helical" evidence="3">
    <location>
        <begin position="93"/>
        <end position="113"/>
    </location>
</feature>
<dbReference type="Gene3D" id="2.40.70.10">
    <property type="entry name" value="Acid Proteases"/>
    <property type="match status" value="1"/>
</dbReference>
<dbReference type="CDD" id="cd05483">
    <property type="entry name" value="retropepsin_like_bacteria"/>
    <property type="match status" value="1"/>
</dbReference>
<dbReference type="SUPFAM" id="SSF50630">
    <property type="entry name" value="Acid proteases"/>
    <property type="match status" value="1"/>
</dbReference>
<keyword evidence="3" id="KW-0472">Membrane</keyword>
<keyword evidence="5" id="KW-0645">Protease</keyword>
<keyword evidence="3" id="KW-0812">Transmembrane</keyword>
<dbReference type="InterPro" id="IPR011969">
    <property type="entry name" value="Clan_AA_Asp_peptidase_C"/>
</dbReference>
<reference evidence="5 6" key="1">
    <citation type="submission" date="2020-11" db="EMBL/GenBank/DDBJ databases">
        <title>genome sequence of strain KACC 18849.</title>
        <authorList>
            <person name="Gao J."/>
            <person name="Zhang X."/>
        </authorList>
    </citation>
    <scope>NUCLEOTIDE SEQUENCE [LARGE SCALE GENOMIC DNA]</scope>
    <source>
        <strain evidence="5 6">KACC 18849</strain>
    </source>
</reference>
<accession>A0ABS0T4S4</accession>
<evidence type="ECO:0000313" key="5">
    <source>
        <dbReference type="EMBL" id="MBI1686884.1"/>
    </source>
</evidence>
<feature type="domain" description="Peptidase A2" evidence="4">
    <location>
        <begin position="162"/>
        <end position="203"/>
    </location>
</feature>
<dbReference type="PROSITE" id="PS00141">
    <property type="entry name" value="ASP_PROTEASE"/>
    <property type="match status" value="1"/>
</dbReference>
<dbReference type="EMBL" id="JADWOX010000030">
    <property type="protein sequence ID" value="MBI1686884.1"/>
    <property type="molecule type" value="Genomic_DNA"/>
</dbReference>
<organism evidence="5 6">
    <name type="scientific">Caulobacter hibisci</name>
    <dbReference type="NCBI Taxonomy" id="2035993"/>
    <lineage>
        <taxon>Bacteria</taxon>
        <taxon>Pseudomonadati</taxon>
        <taxon>Pseudomonadota</taxon>
        <taxon>Alphaproteobacteria</taxon>
        <taxon>Caulobacterales</taxon>
        <taxon>Caulobacteraceae</taxon>
        <taxon>Caulobacter</taxon>
    </lineage>
</organism>
<dbReference type="GO" id="GO:0006508">
    <property type="term" value="P:proteolysis"/>
    <property type="evidence" value="ECO:0007669"/>
    <property type="project" value="UniProtKB-KW"/>
</dbReference>
<protein>
    <submittedName>
        <fullName evidence="5">TIGR02281 family clan AA aspartic protease</fullName>
        <ecNumber evidence="5">3.4.23.-</ecNumber>
    </submittedName>
</protein>
<feature type="region of interest" description="Disordered" evidence="2">
    <location>
        <begin position="1"/>
        <end position="26"/>
    </location>
</feature>
<dbReference type="EC" id="3.4.23.-" evidence="5"/>
<dbReference type="InterPro" id="IPR021109">
    <property type="entry name" value="Peptidase_aspartic_dom_sf"/>
</dbReference>
<dbReference type="InterPro" id="IPR001995">
    <property type="entry name" value="Peptidase_A2_cat"/>
</dbReference>
<evidence type="ECO:0000313" key="6">
    <source>
        <dbReference type="Proteomes" id="UP000639859"/>
    </source>
</evidence>
<dbReference type="GO" id="GO:0008233">
    <property type="term" value="F:peptidase activity"/>
    <property type="evidence" value="ECO:0007669"/>
    <property type="project" value="UniProtKB-KW"/>
</dbReference>
<evidence type="ECO:0000259" key="4">
    <source>
        <dbReference type="PROSITE" id="PS50175"/>
    </source>
</evidence>
<name>A0ABS0T4S4_9CAUL</name>
<proteinExistence type="predicted"/>
<dbReference type="PROSITE" id="PS50175">
    <property type="entry name" value="ASP_PROT_RETROV"/>
    <property type="match status" value="1"/>
</dbReference>
<dbReference type="InterPro" id="IPR001969">
    <property type="entry name" value="Aspartic_peptidase_AS"/>
</dbReference>
<feature type="transmembrane region" description="Helical" evidence="3">
    <location>
        <begin position="34"/>
        <end position="55"/>
    </location>
</feature>
<evidence type="ECO:0000256" key="1">
    <source>
        <dbReference type="ARBA" id="ARBA00022801"/>
    </source>
</evidence>
<dbReference type="Pfam" id="PF13975">
    <property type="entry name" value="gag-asp_proteas"/>
    <property type="match status" value="1"/>
</dbReference>
<dbReference type="RefSeq" id="WP_198578772.1">
    <property type="nucleotide sequence ID" value="NZ_JADWOX010000030.1"/>
</dbReference>
<dbReference type="NCBIfam" id="TIGR02281">
    <property type="entry name" value="clan_AA_DTGA"/>
    <property type="match status" value="1"/>
</dbReference>
<dbReference type="InterPro" id="IPR034122">
    <property type="entry name" value="Retropepsin-like_bacterial"/>
</dbReference>